<reference evidence="3 4" key="1">
    <citation type="submission" date="2017-10" db="EMBL/GenBank/DDBJ databases">
        <title>The draft genome sequence of Lewinella nigricans NBRC 102662.</title>
        <authorList>
            <person name="Wang K."/>
        </authorList>
    </citation>
    <scope>NUCLEOTIDE SEQUENCE [LARGE SCALE GENOMIC DNA]</scope>
    <source>
        <strain evidence="3 4">NBRC 102662</strain>
    </source>
</reference>
<keyword evidence="4" id="KW-1185">Reference proteome</keyword>
<evidence type="ECO:0000256" key="1">
    <source>
        <dbReference type="SAM" id="SignalP"/>
    </source>
</evidence>
<evidence type="ECO:0000259" key="2">
    <source>
        <dbReference type="Pfam" id="PF08239"/>
    </source>
</evidence>
<feature type="chain" id="PRO_5013220387" description="SH3b domain-containing protein" evidence="1">
    <location>
        <begin position="20"/>
        <end position="285"/>
    </location>
</feature>
<organism evidence="3 4">
    <name type="scientific">Flavilitoribacter nigricans (strain ATCC 23147 / DSM 23189 / NBRC 102662 / NCIMB 1420 / SS-2)</name>
    <name type="common">Lewinella nigricans</name>
    <dbReference type="NCBI Taxonomy" id="1122177"/>
    <lineage>
        <taxon>Bacteria</taxon>
        <taxon>Pseudomonadati</taxon>
        <taxon>Bacteroidota</taxon>
        <taxon>Saprospiria</taxon>
        <taxon>Saprospirales</taxon>
        <taxon>Lewinellaceae</taxon>
        <taxon>Flavilitoribacter</taxon>
    </lineage>
</organism>
<gene>
    <name evidence="3" type="ORF">CRP01_02815</name>
</gene>
<dbReference type="Pfam" id="PF08239">
    <property type="entry name" value="SH3_3"/>
    <property type="match status" value="1"/>
</dbReference>
<dbReference type="Proteomes" id="UP000223913">
    <property type="component" value="Unassembled WGS sequence"/>
</dbReference>
<dbReference type="InterPro" id="IPR003646">
    <property type="entry name" value="SH3-like_bac-type"/>
</dbReference>
<name>A0A2D0NIQ2_FLAN2</name>
<accession>A0A2D0NIQ2</accession>
<dbReference type="OrthoDB" id="5984340at2"/>
<dbReference type="AlphaFoldDB" id="A0A2D0NIQ2"/>
<dbReference type="Gene3D" id="2.30.30.40">
    <property type="entry name" value="SH3 Domains"/>
    <property type="match status" value="1"/>
</dbReference>
<feature type="signal peptide" evidence="1">
    <location>
        <begin position="1"/>
        <end position="19"/>
    </location>
</feature>
<evidence type="ECO:0000313" key="3">
    <source>
        <dbReference type="EMBL" id="PHN08270.1"/>
    </source>
</evidence>
<feature type="domain" description="SH3b" evidence="2">
    <location>
        <begin position="31"/>
        <end position="99"/>
    </location>
</feature>
<keyword evidence="1" id="KW-0732">Signal</keyword>
<dbReference type="EMBL" id="PDUD01000002">
    <property type="protein sequence ID" value="PHN08270.1"/>
    <property type="molecule type" value="Genomic_DNA"/>
</dbReference>
<sequence>MKILLTAAISAFLLGSLTAQDFQYVNAFNGLLVRDAPDITASRLDKLPFAARVNVLENSGKAYTLLENGKKISGEWVKIKAYDDRRFRQITGYVFNAFLTQEKIFPLNRIDFGGLSLEMEHLELFDDLGPNGTDTLHFLLEPGESPETKRLRITRNIYRKIEILQRYETTVTIMDEGPHCDLIEWEHFYSEWEPLTYLPSINAYQVRQYSESESRKFIDVTPEELQRAVLQHCGERWAKLIPSDQSVGTYPSGIDISRIFLKLVLTDQDGQVSEKLLIFELPMGC</sequence>
<dbReference type="RefSeq" id="WP_099148472.1">
    <property type="nucleotide sequence ID" value="NZ_PDUD01000002.1"/>
</dbReference>
<protein>
    <recommendedName>
        <fullName evidence="2">SH3b domain-containing protein</fullName>
    </recommendedName>
</protein>
<evidence type="ECO:0000313" key="4">
    <source>
        <dbReference type="Proteomes" id="UP000223913"/>
    </source>
</evidence>
<comment type="caution">
    <text evidence="3">The sequence shown here is derived from an EMBL/GenBank/DDBJ whole genome shotgun (WGS) entry which is preliminary data.</text>
</comment>
<proteinExistence type="predicted"/>